<dbReference type="HAMAP" id="MF_00930">
    <property type="entry name" value="GreB"/>
    <property type="match status" value="1"/>
</dbReference>
<dbReference type="FunFam" id="3.10.50.30:FF:000001">
    <property type="entry name" value="Transcription elongation factor GreA"/>
    <property type="match status" value="1"/>
</dbReference>
<dbReference type="FunFam" id="1.10.287.180:FF:000001">
    <property type="entry name" value="Transcription elongation factor GreA"/>
    <property type="match status" value="1"/>
</dbReference>
<dbReference type="InterPro" id="IPR036953">
    <property type="entry name" value="GreA/GreB_C_sf"/>
</dbReference>
<name>A0A558DSY0_9GAMM</name>
<dbReference type="PANTHER" id="PTHR30437">
    <property type="entry name" value="TRANSCRIPTION ELONGATION FACTOR GREA"/>
    <property type="match status" value="1"/>
</dbReference>
<dbReference type="GO" id="GO:0032784">
    <property type="term" value="P:regulation of DNA-templated transcription elongation"/>
    <property type="evidence" value="ECO:0007669"/>
    <property type="project" value="UniProtKB-UniRule"/>
</dbReference>
<evidence type="ECO:0000256" key="4">
    <source>
        <dbReference type="HAMAP-Rule" id="MF_00930"/>
    </source>
</evidence>
<evidence type="ECO:0000256" key="3">
    <source>
        <dbReference type="ARBA" id="ARBA00023163"/>
    </source>
</evidence>
<feature type="domain" description="Transcription elongation factor GreA/GreB N-terminal" evidence="6">
    <location>
        <begin position="14"/>
        <end position="82"/>
    </location>
</feature>
<accession>A0A558DSY0</accession>
<feature type="domain" description="Transcription elongation factor GreA/GreB C-terminal" evidence="5">
    <location>
        <begin position="91"/>
        <end position="163"/>
    </location>
</feature>
<organism evidence="7 8">
    <name type="scientific">Sedimenticola selenatireducens</name>
    <dbReference type="NCBI Taxonomy" id="191960"/>
    <lineage>
        <taxon>Bacteria</taxon>
        <taxon>Pseudomonadati</taxon>
        <taxon>Pseudomonadota</taxon>
        <taxon>Gammaproteobacteria</taxon>
        <taxon>Chromatiales</taxon>
        <taxon>Sedimenticolaceae</taxon>
        <taxon>Sedimenticola</taxon>
    </lineage>
</organism>
<dbReference type="GO" id="GO:0070063">
    <property type="term" value="F:RNA polymerase binding"/>
    <property type="evidence" value="ECO:0007669"/>
    <property type="project" value="InterPro"/>
</dbReference>
<keyword evidence="7" id="KW-0251">Elongation factor</keyword>
<dbReference type="NCBIfam" id="TIGR01461">
    <property type="entry name" value="greB"/>
    <property type="match status" value="1"/>
</dbReference>
<keyword evidence="8" id="KW-1185">Reference proteome</keyword>
<dbReference type="InterPro" id="IPR006358">
    <property type="entry name" value="Tscrpt_elong_fac_GreB"/>
</dbReference>
<comment type="similarity">
    <text evidence="4">Belongs to the GreA/GreB family. GreB subfamily.</text>
</comment>
<reference evidence="7 8" key="1">
    <citation type="submission" date="2019-07" db="EMBL/GenBank/DDBJ databases">
        <title>The pathways for chlorine oxyanion respiration interact through the shared metabolite chlorate.</title>
        <authorList>
            <person name="Barnum T.P."/>
            <person name="Cheng Y."/>
            <person name="Hill K.A."/>
            <person name="Lucas L.N."/>
            <person name="Carlson H.K."/>
            <person name="Coates J.D."/>
        </authorList>
    </citation>
    <scope>NUCLEOTIDE SEQUENCE [LARGE SCALE GENOMIC DNA]</scope>
    <source>
        <strain evidence="7 8">BK-1</strain>
    </source>
</reference>
<evidence type="ECO:0000256" key="2">
    <source>
        <dbReference type="ARBA" id="ARBA00023125"/>
    </source>
</evidence>
<evidence type="ECO:0000256" key="1">
    <source>
        <dbReference type="ARBA" id="ARBA00023015"/>
    </source>
</evidence>
<dbReference type="Gene3D" id="3.10.50.30">
    <property type="entry name" value="Transcription elongation factor, GreA/GreB, C-terminal domain"/>
    <property type="match status" value="1"/>
</dbReference>
<dbReference type="NCBIfam" id="NF002506">
    <property type="entry name" value="PRK01885.1"/>
    <property type="match status" value="1"/>
</dbReference>
<protein>
    <recommendedName>
        <fullName evidence="4">Transcription elongation factor GreB</fullName>
    </recommendedName>
    <alternativeName>
        <fullName evidence="4">Transcript cleavage factor GreB</fullName>
    </alternativeName>
</protein>
<dbReference type="InterPro" id="IPR036805">
    <property type="entry name" value="Tscrpt_elong_fac_GreA/B_N_sf"/>
</dbReference>
<dbReference type="AlphaFoldDB" id="A0A558DSY0"/>
<dbReference type="HAMAP" id="MF_00105">
    <property type="entry name" value="GreA_GreB"/>
    <property type="match status" value="1"/>
</dbReference>
<evidence type="ECO:0000313" key="7">
    <source>
        <dbReference type="EMBL" id="TVO76707.1"/>
    </source>
</evidence>
<comment type="caution">
    <text evidence="7">The sequence shown here is derived from an EMBL/GenBank/DDBJ whole genome shotgun (WGS) entry which is preliminary data.</text>
</comment>
<gene>
    <name evidence="4 7" type="primary">greB</name>
    <name evidence="7" type="ORF">FHP88_04595</name>
</gene>
<dbReference type="EMBL" id="VMNH01000005">
    <property type="protein sequence ID" value="TVO76707.1"/>
    <property type="molecule type" value="Genomic_DNA"/>
</dbReference>
<dbReference type="Pfam" id="PF03449">
    <property type="entry name" value="GreA_GreB_N"/>
    <property type="match status" value="1"/>
</dbReference>
<dbReference type="InterPro" id="IPR022691">
    <property type="entry name" value="Tscrpt_elong_fac_GreA/B_N"/>
</dbReference>
<dbReference type="Proteomes" id="UP000316649">
    <property type="component" value="Unassembled WGS sequence"/>
</dbReference>
<comment type="function">
    <text evidence="4">Necessary for efficient RNA polymerase transcription elongation past template-encoded arresting sites. The arresting sites in DNA have the property of trapping a certain fraction of elongating RNA polymerases that pass through, resulting in locked ternary complexes. Cleavage of the nascent transcript by cleavage factors such as GreA or GreB allows the resumption of elongation from the new 3'terminus. GreB releases sequences of up to 9 nucleotides in length.</text>
</comment>
<evidence type="ECO:0000259" key="6">
    <source>
        <dbReference type="Pfam" id="PF03449"/>
    </source>
</evidence>
<dbReference type="InterPro" id="IPR001437">
    <property type="entry name" value="Tscrpt_elong_fac_GreA/B_C"/>
</dbReference>
<keyword evidence="1 4" id="KW-0805">Transcription regulation</keyword>
<dbReference type="PANTHER" id="PTHR30437:SF6">
    <property type="entry name" value="TRANSCRIPTION ELONGATION FACTOR GREB"/>
    <property type="match status" value="1"/>
</dbReference>
<dbReference type="InterPro" id="IPR023459">
    <property type="entry name" value="Tscrpt_elong_fac_GreA/B_fam"/>
</dbReference>
<evidence type="ECO:0000313" key="8">
    <source>
        <dbReference type="Proteomes" id="UP000316649"/>
    </source>
</evidence>
<keyword evidence="2 4" id="KW-0238">DNA-binding</keyword>
<dbReference type="Gene3D" id="1.10.287.180">
    <property type="entry name" value="Transcription elongation factor, GreA/GreB, N-terminal domain"/>
    <property type="match status" value="1"/>
</dbReference>
<dbReference type="SUPFAM" id="SSF54534">
    <property type="entry name" value="FKBP-like"/>
    <property type="match status" value="1"/>
</dbReference>
<dbReference type="GO" id="GO:0003746">
    <property type="term" value="F:translation elongation factor activity"/>
    <property type="evidence" value="ECO:0007669"/>
    <property type="project" value="UniProtKB-KW"/>
</dbReference>
<dbReference type="GO" id="GO:0006354">
    <property type="term" value="P:DNA-templated transcription elongation"/>
    <property type="evidence" value="ECO:0007669"/>
    <property type="project" value="TreeGrafter"/>
</dbReference>
<dbReference type="Pfam" id="PF01272">
    <property type="entry name" value="GreA_GreB"/>
    <property type="match status" value="1"/>
</dbReference>
<dbReference type="PIRSF" id="PIRSF006092">
    <property type="entry name" value="GreA_GreB"/>
    <property type="match status" value="1"/>
</dbReference>
<sequence>MGRYRPPQPKQSPYITREGYQRLESESKLLWIRRREVTKALSAAAAEGDRSENAEYIYRKKELRELDRRIRYLQKRLPDLKIVESAPTNPRQIFFGASVELENDAGEVVCYRIVGPDEFDPTRGWISMDAPMAKALLKRSLDDEIVVQTPAGTRCYWVVSVSYDCE</sequence>
<evidence type="ECO:0000259" key="5">
    <source>
        <dbReference type="Pfam" id="PF01272"/>
    </source>
</evidence>
<dbReference type="OrthoDB" id="5511940at2"/>
<dbReference type="InterPro" id="IPR028624">
    <property type="entry name" value="Tscrpt_elong_fac_GreA/B"/>
</dbReference>
<dbReference type="RefSeq" id="WP_144357837.1">
    <property type="nucleotide sequence ID" value="NZ_VMNH01000005.1"/>
</dbReference>
<dbReference type="GO" id="GO:0003677">
    <property type="term" value="F:DNA binding"/>
    <property type="evidence" value="ECO:0007669"/>
    <property type="project" value="UniProtKB-UniRule"/>
</dbReference>
<keyword evidence="7" id="KW-0648">Protein biosynthesis</keyword>
<proteinExistence type="inferred from homology"/>
<keyword evidence="3 4" id="KW-0804">Transcription</keyword>
<dbReference type="SUPFAM" id="SSF46557">
    <property type="entry name" value="GreA transcript cleavage protein, N-terminal domain"/>
    <property type="match status" value="1"/>
</dbReference>